<gene>
    <name evidence="2" type="ORF">PoB_000482800</name>
</gene>
<sequence>MSKLIHSATLFLCPQLNAEVACQLEALDNSVTRPSLMKCARFLVMEFREPGQHLPMLTLTQPYLVQTCLSLMLYPAQLRADLRDAEFYCVDGFRFNADNFRCIEETLPQYTAGVEMIVEGRFQGDHCQDAIRVGSVKLGKQMISNIQTRIYERKLCDSTSDVLALFESPQVFIEKLQAVILLPVVLSSLSHKDEDCMNCMKEIYTYLGTALAQPASHLVQVISTNCSSQLSMPSDFTIAYNNWKCQEGFRFDVKTHSCERPVGVSIAAPDTLAEDLKNEGK</sequence>
<comment type="caution">
    <text evidence="2">The sequence shown here is derived from an EMBL/GenBank/DDBJ whole genome shotgun (WGS) entry which is preliminary data.</text>
</comment>
<protein>
    <submittedName>
        <fullName evidence="2">Uncharacterized protein</fullName>
    </submittedName>
</protein>
<dbReference type="EMBL" id="BLXT01000588">
    <property type="protein sequence ID" value="GFN78322.1"/>
    <property type="molecule type" value="Genomic_DNA"/>
</dbReference>
<evidence type="ECO:0000256" key="1">
    <source>
        <dbReference type="SAM" id="SignalP"/>
    </source>
</evidence>
<evidence type="ECO:0000313" key="2">
    <source>
        <dbReference type="EMBL" id="GFN78322.1"/>
    </source>
</evidence>
<keyword evidence="3" id="KW-1185">Reference proteome</keyword>
<organism evidence="2 3">
    <name type="scientific">Plakobranchus ocellatus</name>
    <dbReference type="NCBI Taxonomy" id="259542"/>
    <lineage>
        <taxon>Eukaryota</taxon>
        <taxon>Metazoa</taxon>
        <taxon>Spiralia</taxon>
        <taxon>Lophotrochozoa</taxon>
        <taxon>Mollusca</taxon>
        <taxon>Gastropoda</taxon>
        <taxon>Heterobranchia</taxon>
        <taxon>Euthyneura</taxon>
        <taxon>Panpulmonata</taxon>
        <taxon>Sacoglossa</taxon>
        <taxon>Placobranchoidea</taxon>
        <taxon>Plakobranchidae</taxon>
        <taxon>Plakobranchus</taxon>
    </lineage>
</organism>
<evidence type="ECO:0000313" key="3">
    <source>
        <dbReference type="Proteomes" id="UP000735302"/>
    </source>
</evidence>
<accession>A0AAV3Y805</accession>
<feature type="chain" id="PRO_5043495256" evidence="1">
    <location>
        <begin position="19"/>
        <end position="281"/>
    </location>
</feature>
<dbReference type="AlphaFoldDB" id="A0AAV3Y805"/>
<reference evidence="2 3" key="1">
    <citation type="journal article" date="2021" name="Elife">
        <title>Chloroplast acquisition without the gene transfer in kleptoplastic sea slugs, Plakobranchus ocellatus.</title>
        <authorList>
            <person name="Maeda T."/>
            <person name="Takahashi S."/>
            <person name="Yoshida T."/>
            <person name="Shimamura S."/>
            <person name="Takaki Y."/>
            <person name="Nagai Y."/>
            <person name="Toyoda A."/>
            <person name="Suzuki Y."/>
            <person name="Arimoto A."/>
            <person name="Ishii H."/>
            <person name="Satoh N."/>
            <person name="Nishiyama T."/>
            <person name="Hasebe M."/>
            <person name="Maruyama T."/>
            <person name="Minagawa J."/>
            <person name="Obokata J."/>
            <person name="Shigenobu S."/>
        </authorList>
    </citation>
    <scope>NUCLEOTIDE SEQUENCE [LARGE SCALE GENOMIC DNA]</scope>
</reference>
<keyword evidence="1" id="KW-0732">Signal</keyword>
<feature type="signal peptide" evidence="1">
    <location>
        <begin position="1"/>
        <end position="18"/>
    </location>
</feature>
<name>A0AAV3Y805_9GAST</name>
<proteinExistence type="predicted"/>
<dbReference type="Proteomes" id="UP000735302">
    <property type="component" value="Unassembled WGS sequence"/>
</dbReference>